<keyword evidence="5" id="KW-0560">Oxidoreductase</keyword>
<dbReference type="PANTHER" id="PTHR43884:SF12">
    <property type="entry name" value="ISOVALERYL-COA DEHYDROGENASE, MITOCHONDRIAL-RELATED"/>
    <property type="match status" value="1"/>
</dbReference>
<evidence type="ECO:0000313" key="9">
    <source>
        <dbReference type="EMBL" id="GAA4474906.1"/>
    </source>
</evidence>
<dbReference type="Gene3D" id="2.40.110.10">
    <property type="entry name" value="Butyryl-CoA Dehydrogenase, subunit A, domain 2"/>
    <property type="match status" value="1"/>
</dbReference>
<keyword evidence="4 5" id="KW-0274">FAD</keyword>
<sequence>MLRTIYNEDHEALRPTVREYLRRSVEPQYLTWEKAGITDRAAWQEAGAAGLLAFNTPEEFGGAGPIDFRYNMVFDEEAARGGYSSLANGFNVHVNIVTPYIADLGTPEQKERLLPAMAAGSTIGAIAMTEPGAGSDLRGIRTTAVRDGDDWVLNGAKTFISNGILSDVVIVAARTDPEAGSRGFTLFLVERGMPGFERGRKLDKVGLTSQDTAELSFTDVRVPGSAVLGTVGQGLIHLMERLPRERLGIASMATASIRASYEWTAGYAFDRTAFGAPIGDLSTMRFTLAEIATEADVAESLLDRAALALNAGTLTPVDAAKVKWYTTEMQSSVISRCMQVFGGYGYMMEYPIGRAFRDSRVTTIYGGTTQIMKEIIGRDIAALH</sequence>
<dbReference type="Pfam" id="PF00441">
    <property type="entry name" value="Acyl-CoA_dh_1"/>
    <property type="match status" value="1"/>
</dbReference>
<dbReference type="InterPro" id="IPR037069">
    <property type="entry name" value="AcylCoA_DH/ox_N_sf"/>
</dbReference>
<dbReference type="InterPro" id="IPR006091">
    <property type="entry name" value="Acyl-CoA_Oxase/DH_mid-dom"/>
</dbReference>
<dbReference type="Proteomes" id="UP001501183">
    <property type="component" value="Unassembled WGS sequence"/>
</dbReference>
<evidence type="ECO:0000313" key="10">
    <source>
        <dbReference type="Proteomes" id="UP001501183"/>
    </source>
</evidence>
<dbReference type="Pfam" id="PF02771">
    <property type="entry name" value="Acyl-CoA_dh_N"/>
    <property type="match status" value="1"/>
</dbReference>
<evidence type="ECO:0000259" key="7">
    <source>
        <dbReference type="Pfam" id="PF02770"/>
    </source>
</evidence>
<evidence type="ECO:0000256" key="5">
    <source>
        <dbReference type="RuleBase" id="RU362125"/>
    </source>
</evidence>
<dbReference type="InterPro" id="IPR036250">
    <property type="entry name" value="AcylCo_DH-like_C"/>
</dbReference>
<evidence type="ECO:0000256" key="3">
    <source>
        <dbReference type="ARBA" id="ARBA00022630"/>
    </source>
</evidence>
<dbReference type="InterPro" id="IPR006089">
    <property type="entry name" value="Acyl-CoA_DH_CS"/>
</dbReference>
<dbReference type="InterPro" id="IPR009100">
    <property type="entry name" value="AcylCoA_DH/oxidase_NM_dom_sf"/>
</dbReference>
<evidence type="ECO:0000256" key="1">
    <source>
        <dbReference type="ARBA" id="ARBA00001974"/>
    </source>
</evidence>
<feature type="domain" description="Acyl-CoA dehydrogenase/oxidase C-terminal" evidence="6">
    <location>
        <begin position="232"/>
        <end position="380"/>
    </location>
</feature>
<protein>
    <submittedName>
        <fullName evidence="9">Acyl-CoA dehydrogenase family protein</fullName>
    </submittedName>
</protein>
<dbReference type="PROSITE" id="PS00072">
    <property type="entry name" value="ACYL_COA_DH_1"/>
    <property type="match status" value="1"/>
</dbReference>
<feature type="domain" description="Acyl-CoA oxidase/dehydrogenase middle" evidence="7">
    <location>
        <begin position="125"/>
        <end position="220"/>
    </location>
</feature>
<reference evidence="10" key="1">
    <citation type="journal article" date="2019" name="Int. J. Syst. Evol. Microbiol.">
        <title>The Global Catalogue of Microorganisms (GCM) 10K type strain sequencing project: providing services to taxonomists for standard genome sequencing and annotation.</title>
        <authorList>
            <consortium name="The Broad Institute Genomics Platform"/>
            <consortium name="The Broad Institute Genome Sequencing Center for Infectious Disease"/>
            <person name="Wu L."/>
            <person name="Ma J."/>
        </authorList>
    </citation>
    <scope>NUCLEOTIDE SEQUENCE [LARGE SCALE GENOMIC DNA]</scope>
    <source>
        <strain evidence="10">JCM 32206</strain>
    </source>
</reference>
<dbReference type="PANTHER" id="PTHR43884">
    <property type="entry name" value="ACYL-COA DEHYDROGENASE"/>
    <property type="match status" value="1"/>
</dbReference>
<dbReference type="PROSITE" id="PS00073">
    <property type="entry name" value="ACYL_COA_DH_2"/>
    <property type="match status" value="1"/>
</dbReference>
<proteinExistence type="inferred from homology"/>
<dbReference type="InterPro" id="IPR013786">
    <property type="entry name" value="AcylCoA_DH/ox_N"/>
</dbReference>
<evidence type="ECO:0000259" key="6">
    <source>
        <dbReference type="Pfam" id="PF00441"/>
    </source>
</evidence>
<evidence type="ECO:0000259" key="8">
    <source>
        <dbReference type="Pfam" id="PF02771"/>
    </source>
</evidence>
<name>A0ABP8NVH0_9NOCA</name>
<comment type="similarity">
    <text evidence="2 5">Belongs to the acyl-CoA dehydrogenase family.</text>
</comment>
<dbReference type="SUPFAM" id="SSF47203">
    <property type="entry name" value="Acyl-CoA dehydrogenase C-terminal domain-like"/>
    <property type="match status" value="1"/>
</dbReference>
<evidence type="ECO:0000256" key="4">
    <source>
        <dbReference type="ARBA" id="ARBA00022827"/>
    </source>
</evidence>
<organism evidence="9 10">
    <name type="scientific">Rhodococcus olei</name>
    <dbReference type="NCBI Taxonomy" id="2161675"/>
    <lineage>
        <taxon>Bacteria</taxon>
        <taxon>Bacillati</taxon>
        <taxon>Actinomycetota</taxon>
        <taxon>Actinomycetes</taxon>
        <taxon>Mycobacteriales</taxon>
        <taxon>Nocardiaceae</taxon>
        <taxon>Rhodococcus</taxon>
    </lineage>
</organism>
<comment type="cofactor">
    <cofactor evidence="1 5">
        <name>FAD</name>
        <dbReference type="ChEBI" id="CHEBI:57692"/>
    </cofactor>
</comment>
<dbReference type="SUPFAM" id="SSF56645">
    <property type="entry name" value="Acyl-CoA dehydrogenase NM domain-like"/>
    <property type="match status" value="1"/>
</dbReference>
<dbReference type="InterPro" id="IPR046373">
    <property type="entry name" value="Acyl-CoA_Oxase/DH_mid-dom_sf"/>
</dbReference>
<gene>
    <name evidence="9" type="ORF">GCM10023094_11370</name>
</gene>
<dbReference type="RefSeq" id="WP_345342803.1">
    <property type="nucleotide sequence ID" value="NZ_BAABFB010000024.1"/>
</dbReference>
<dbReference type="Pfam" id="PF02770">
    <property type="entry name" value="Acyl-CoA_dh_M"/>
    <property type="match status" value="1"/>
</dbReference>
<dbReference type="Gene3D" id="1.10.540.10">
    <property type="entry name" value="Acyl-CoA dehydrogenase/oxidase, N-terminal domain"/>
    <property type="match status" value="1"/>
</dbReference>
<dbReference type="Gene3D" id="1.20.140.10">
    <property type="entry name" value="Butyryl-CoA Dehydrogenase, subunit A, domain 3"/>
    <property type="match status" value="1"/>
</dbReference>
<dbReference type="EMBL" id="BAABFB010000024">
    <property type="protein sequence ID" value="GAA4474906.1"/>
    <property type="molecule type" value="Genomic_DNA"/>
</dbReference>
<feature type="domain" description="Acyl-CoA dehydrogenase/oxidase N-terminal" evidence="8">
    <location>
        <begin position="7"/>
        <end position="120"/>
    </location>
</feature>
<comment type="caution">
    <text evidence="9">The sequence shown here is derived from an EMBL/GenBank/DDBJ whole genome shotgun (WGS) entry which is preliminary data.</text>
</comment>
<keyword evidence="10" id="KW-1185">Reference proteome</keyword>
<evidence type="ECO:0000256" key="2">
    <source>
        <dbReference type="ARBA" id="ARBA00009347"/>
    </source>
</evidence>
<accession>A0ABP8NVH0</accession>
<keyword evidence="3 5" id="KW-0285">Flavoprotein</keyword>
<dbReference type="InterPro" id="IPR009075">
    <property type="entry name" value="AcylCo_DH/oxidase_C"/>
</dbReference>